<dbReference type="RefSeq" id="WP_020431572.1">
    <property type="nucleotide sequence ID" value="NZ_AGBD01001299.1"/>
</dbReference>
<dbReference type="InterPro" id="IPR018062">
    <property type="entry name" value="HTH_AraC-typ_CS"/>
</dbReference>
<protein>
    <recommendedName>
        <fullName evidence="9">AraC family transcriptional regulator</fullName>
    </recommendedName>
</protein>
<dbReference type="InterPro" id="IPR018060">
    <property type="entry name" value="HTH_AraC"/>
</dbReference>
<keyword evidence="1" id="KW-0805">Transcription regulation</keyword>
<dbReference type="SUPFAM" id="SSF52172">
    <property type="entry name" value="CheY-like"/>
    <property type="match status" value="1"/>
</dbReference>
<dbReference type="Pfam" id="PF00072">
    <property type="entry name" value="Response_reg"/>
    <property type="match status" value="1"/>
</dbReference>
<feature type="domain" description="HTH araC/xylS-type" evidence="5">
    <location>
        <begin position="394"/>
        <end position="492"/>
    </location>
</feature>
<dbReference type="SUPFAM" id="SSF46689">
    <property type="entry name" value="Homeodomain-like"/>
    <property type="match status" value="2"/>
</dbReference>
<dbReference type="Pfam" id="PF12833">
    <property type="entry name" value="HTH_18"/>
    <property type="match status" value="1"/>
</dbReference>
<dbReference type="SMART" id="SM00448">
    <property type="entry name" value="REC"/>
    <property type="match status" value="1"/>
</dbReference>
<accession>A0A0E3WG73</accession>
<dbReference type="KEGG" id="pri:PRIO_0601"/>
<evidence type="ECO:0000256" key="1">
    <source>
        <dbReference type="ARBA" id="ARBA00023015"/>
    </source>
</evidence>
<dbReference type="InterPro" id="IPR011006">
    <property type="entry name" value="CheY-like_superfamily"/>
</dbReference>
<dbReference type="PRINTS" id="PR00032">
    <property type="entry name" value="HTHARAC"/>
</dbReference>
<dbReference type="PATRIC" id="fig|1073571.4.peg.618"/>
<reference evidence="8" key="1">
    <citation type="submission" date="2015-03" db="EMBL/GenBank/DDBJ databases">
        <authorList>
            <person name="Wibberg D."/>
        </authorList>
    </citation>
    <scope>NUCLEOTIDE SEQUENCE [LARGE SCALE GENOMIC DNA]</scope>
</reference>
<dbReference type="PROSITE" id="PS00041">
    <property type="entry name" value="HTH_ARAC_FAMILY_1"/>
    <property type="match status" value="1"/>
</dbReference>
<name>A0A0E3WG73_9BACL</name>
<dbReference type="HOGENOM" id="CLU_000445_5_0_9"/>
<dbReference type="Gene3D" id="1.10.10.60">
    <property type="entry name" value="Homeodomain-like"/>
    <property type="match status" value="2"/>
</dbReference>
<gene>
    <name evidence="7" type="ORF">PRIO_0601</name>
</gene>
<feature type="modified residue" description="4-aspartylphosphate" evidence="4">
    <location>
        <position position="55"/>
    </location>
</feature>
<dbReference type="EMBL" id="LN831776">
    <property type="protein sequence ID" value="CQR52016.1"/>
    <property type="molecule type" value="Genomic_DNA"/>
</dbReference>
<feature type="domain" description="Response regulatory" evidence="6">
    <location>
        <begin position="3"/>
        <end position="120"/>
    </location>
</feature>
<dbReference type="SMART" id="SM00342">
    <property type="entry name" value="HTH_ARAC"/>
    <property type="match status" value="1"/>
</dbReference>
<evidence type="ECO:0000256" key="4">
    <source>
        <dbReference type="PROSITE-ProRule" id="PRU00169"/>
    </source>
</evidence>
<dbReference type="GO" id="GO:0043565">
    <property type="term" value="F:sequence-specific DNA binding"/>
    <property type="evidence" value="ECO:0007669"/>
    <property type="project" value="InterPro"/>
</dbReference>
<dbReference type="InterPro" id="IPR001789">
    <property type="entry name" value="Sig_transdc_resp-reg_receiver"/>
</dbReference>
<keyword evidence="2" id="KW-0238">DNA-binding</keyword>
<keyword evidence="3" id="KW-0804">Transcription</keyword>
<sequence length="504" mass="57587">MWKILLVEDEPFVRRSIRQSIRWEEHGFSITGEATHGQEALELMDRLQPDIVITDIFMPYMDGLELIQAARAKGFEGSFIMLTCAGEFEYARLALEYGASSYILKLSMSDEELLQALNKARAKLMKRVEQQDRLEDQLFREAAGYMWRSLWGKELHQDETDKFEDFRRRAANSPGLLLISVLGGTRMLSKADLPSLLPAEAGQAARCHLFRYMGQSTFWVWLERSPALRPEVFIYDGLPAVRRLGSAADAGLGAWRMNLEVLGRYYYGCARGENGVTAEADTAPVHPLPVPWEQEREIIGRFERLDVGDCAAKLEQLWQFMAAVRMPMAAVKETAERLDKLFARIAGKPAEPPGALLDAVRHPELLEQTVARMRTYAKGLGGQRPQETDHPEINTMIRYLLHHYDEDISLQAMAQYVNMDENYLSGLFKKKTGETFINYLQHIRVNEARFYLEQTDLTVAEIGERVGFANPSYFFKIFKRWTKLTPNEYRQQCKGKAGTEPPAP</sequence>
<dbReference type="PANTHER" id="PTHR43280">
    <property type="entry name" value="ARAC-FAMILY TRANSCRIPTIONAL REGULATOR"/>
    <property type="match status" value="1"/>
</dbReference>
<dbReference type="GO" id="GO:0003700">
    <property type="term" value="F:DNA-binding transcription factor activity"/>
    <property type="evidence" value="ECO:0007669"/>
    <property type="project" value="InterPro"/>
</dbReference>
<dbReference type="CDD" id="cd17536">
    <property type="entry name" value="REC_YesN-like"/>
    <property type="match status" value="1"/>
</dbReference>
<dbReference type="AlphaFoldDB" id="A0A0E3WG73"/>
<evidence type="ECO:0000259" key="6">
    <source>
        <dbReference type="PROSITE" id="PS50110"/>
    </source>
</evidence>
<evidence type="ECO:0000256" key="3">
    <source>
        <dbReference type="ARBA" id="ARBA00023163"/>
    </source>
</evidence>
<dbReference type="Proteomes" id="UP000033163">
    <property type="component" value="Chromosome I"/>
</dbReference>
<evidence type="ECO:0008006" key="9">
    <source>
        <dbReference type="Google" id="ProtNLM"/>
    </source>
</evidence>
<dbReference type="PROSITE" id="PS01124">
    <property type="entry name" value="HTH_ARAC_FAMILY_2"/>
    <property type="match status" value="1"/>
</dbReference>
<dbReference type="GO" id="GO:0000160">
    <property type="term" value="P:phosphorelay signal transduction system"/>
    <property type="evidence" value="ECO:0007669"/>
    <property type="project" value="InterPro"/>
</dbReference>
<evidence type="ECO:0000256" key="2">
    <source>
        <dbReference type="ARBA" id="ARBA00023125"/>
    </source>
</evidence>
<keyword evidence="4" id="KW-0597">Phosphoprotein</keyword>
<organism evidence="7 8">
    <name type="scientific">Paenibacillus riograndensis SBR5</name>
    <dbReference type="NCBI Taxonomy" id="1073571"/>
    <lineage>
        <taxon>Bacteria</taxon>
        <taxon>Bacillati</taxon>
        <taxon>Bacillota</taxon>
        <taxon>Bacilli</taxon>
        <taxon>Bacillales</taxon>
        <taxon>Paenibacillaceae</taxon>
        <taxon>Paenibacillus</taxon>
        <taxon>Paenibacillus sonchi group</taxon>
    </lineage>
</organism>
<dbReference type="InterPro" id="IPR020449">
    <property type="entry name" value="Tscrpt_reg_AraC-type_HTH"/>
</dbReference>
<dbReference type="PANTHER" id="PTHR43280:SF28">
    <property type="entry name" value="HTH-TYPE TRANSCRIPTIONAL ACTIVATOR RHAS"/>
    <property type="match status" value="1"/>
</dbReference>
<dbReference type="PROSITE" id="PS50110">
    <property type="entry name" value="RESPONSE_REGULATORY"/>
    <property type="match status" value="1"/>
</dbReference>
<dbReference type="InterPro" id="IPR009057">
    <property type="entry name" value="Homeodomain-like_sf"/>
</dbReference>
<dbReference type="Gene3D" id="3.40.50.2300">
    <property type="match status" value="1"/>
</dbReference>
<evidence type="ECO:0000313" key="7">
    <source>
        <dbReference type="EMBL" id="CQR52016.1"/>
    </source>
</evidence>
<evidence type="ECO:0000259" key="5">
    <source>
        <dbReference type="PROSITE" id="PS01124"/>
    </source>
</evidence>
<evidence type="ECO:0000313" key="8">
    <source>
        <dbReference type="Proteomes" id="UP000033163"/>
    </source>
</evidence>
<proteinExistence type="predicted"/>